<dbReference type="InterPro" id="IPR013783">
    <property type="entry name" value="Ig-like_fold"/>
</dbReference>
<evidence type="ECO:0000313" key="8">
    <source>
        <dbReference type="Proteomes" id="UP000014760"/>
    </source>
</evidence>
<evidence type="ECO:0000256" key="3">
    <source>
        <dbReference type="PROSITE-ProRule" id="PRU00087"/>
    </source>
</evidence>
<feature type="region of interest" description="Disordered" evidence="4">
    <location>
        <begin position="1139"/>
        <end position="1165"/>
    </location>
</feature>
<dbReference type="InterPro" id="IPR044801">
    <property type="entry name" value="Filamin"/>
</dbReference>
<name>R7U363_CAPTE</name>
<sequence>MGDIEQGFEYQQEKVAKIAMHSAARVNFLLQCTHSSDLGQCTKAESTLLSMDLGLGLLPAGTASKRGLLEWVQSHIPNLRVVNLSTSWSDGVALCALVEALCPGSCPRYDLLKPGHKVNNCRLGLKLAFKYLGVPQNIASAEDIALANSHREKKVMRLLSLMKWASTQRQKLTAKTIGGEDSSPAKGKINPCTARGSGLIVGLTNKRSKFDLHTPPNELLDIHIIITGPKAERCDEKIISLFPTKNNTPATPTEPTESKAASRWHESTARLLGTENMQQIIHRRHSAVNVAEISDALKVPFDYKCICEGSILVSYIPRNEGIYTIDIKWHETHIKGSPFQVTVSDTIDKLNKCNKGHMRQSELSQAPRPSQGKLPEVVLPDINVPPPLSPTPPPPEGGEDEEDEDVHTGITAAVLNRTSKVQRSISHKGLSNKMAKQATVTRRRVLKRVITSGGQEIVIQMAPPTPSGSQDSGDRVPAAALDSPPITQHKQRKKRKENDRSFDFEIWYDSDTSYASSNNSRCVTPTGKSDRSMPSKMLYFYTHEILEALLQDVFRIAECRKRENMLKTKDLHRVSTEESSNLGLPTFDIRFQCSPFTSGQEALKLKQSDSEDSDRAGHSIAVDPLVQRGLALLHERIQAEKSSHENLSSKVKPKLSAAVSMEMFTSNGSLQKEYSKYLASDTESSMTSLLETDSDSVKKSSPNTPPKTLELKKSPCHEPTKSIKRNENKRLKSKTQNATETKKRAEVKNNDIQIVKMTPTQNEKKVESSTTENNMSLPSCVDDENLTYALEAHLADHSTSVNPHLGLRMSTSLPTLNKLWTAFEIEEECELSIREMEALSVAAQQKQKRATLGPGDLKEILHEFNSQYREPETHSEMVSRNTATRKEVKAEAAKSMLLIESHTPKFLSPRVSPLSTPGNSQVSCGRYNPSNGCRTGEEKGVVQMGVWEARPGAVTHETLSSSGRPLPALHRDSPKGRVGIKVPKATIDRKTQVAYEEIKRETGWKKPSQYVRPRPQIVRSHRISVSSLSESIEDNSIGKENRPKLPKIVCDLDPSSQVKDAVSHSSTNLLSPQFLSVDCLTQSQRQSTVDTIDSGIVEDNSSKPASPSFFKACALALRPKFINGHRAVSRNSYRGKMTLDPRLISATTPTTPTPPSEEDGRKGWPFLSRLKRKGEEMDGGQRRRASFRSGGCYKRRVTFSRRVMLHRRSSSRSSKKDSSSQEQELGSTANDHRMASASADSTSIESELKILQFKPMRVEQQPSRASSGIVSDMTGTPTDHEDKKQSSSVESFDGFGVSCTGRLKLLDELATFSQLTTTNKASESASPSNVDSNHKSLTDCSIRSSCDVFDSDCSDEVAQLTRANEHQGSVWKVPSSNKDSALEMPAELLNPPANFKGEEPTMPTLKDFDFDAILGSDLSDTADLDENHELALPDPFRCKAMGSGLRVGKVHAKNNFQIVTKTAGNGCLNVSITGPRPRTVQETQVVYTGDDLYEVLFEVTQPGYYVISVKWSDYNIPESPFICNVSY</sequence>
<feature type="region of interest" description="Disordered" evidence="4">
    <location>
        <begin position="956"/>
        <end position="978"/>
    </location>
</feature>
<dbReference type="OrthoDB" id="10012602at2759"/>
<dbReference type="GO" id="GO:0051015">
    <property type="term" value="F:actin filament binding"/>
    <property type="evidence" value="ECO:0007669"/>
    <property type="project" value="InterPro"/>
</dbReference>
<dbReference type="SUPFAM" id="SSF47576">
    <property type="entry name" value="Calponin-homology domain, CH-domain"/>
    <property type="match status" value="1"/>
</dbReference>
<dbReference type="EMBL" id="AMQN01002089">
    <property type="status" value="NOT_ANNOTATED_CDS"/>
    <property type="molecule type" value="Genomic_DNA"/>
</dbReference>
<feature type="region of interest" description="Disordered" evidence="4">
    <location>
        <begin position="1317"/>
        <end position="1337"/>
    </location>
</feature>
<feature type="region of interest" description="Disordered" evidence="4">
    <location>
        <begin position="688"/>
        <end position="743"/>
    </location>
</feature>
<feature type="region of interest" description="Disordered" evidence="4">
    <location>
        <begin position="1203"/>
        <end position="1291"/>
    </location>
</feature>
<dbReference type="InterPro" id="IPR001715">
    <property type="entry name" value="CH_dom"/>
</dbReference>
<keyword evidence="8" id="KW-1185">Reference proteome</keyword>
<feature type="region of interest" description="Disordered" evidence="4">
    <location>
        <begin position="356"/>
        <end position="439"/>
    </location>
</feature>
<keyword evidence="2" id="KW-0677">Repeat</keyword>
<dbReference type="EMBL" id="KB308242">
    <property type="protein sequence ID" value="ELT98116.1"/>
    <property type="molecule type" value="Genomic_DNA"/>
</dbReference>
<dbReference type="PANTHER" id="PTHR38537:SF8">
    <property type="entry name" value="FILAMIN-A"/>
    <property type="match status" value="1"/>
</dbReference>
<protein>
    <recommendedName>
        <fullName evidence="5">Calponin-homology (CH) domain-containing protein</fullName>
    </recommendedName>
</protein>
<dbReference type="InterPro" id="IPR017868">
    <property type="entry name" value="Filamin/ABP280_repeat-like"/>
</dbReference>
<comment type="similarity">
    <text evidence="1">Belongs to the filamin family.</text>
</comment>
<evidence type="ECO:0000256" key="1">
    <source>
        <dbReference type="ARBA" id="ARBA00009238"/>
    </source>
</evidence>
<dbReference type="HOGENOM" id="CLU_247448_0_0_1"/>
<dbReference type="SUPFAM" id="SSF81296">
    <property type="entry name" value="E set domains"/>
    <property type="match status" value="2"/>
</dbReference>
<dbReference type="InterPro" id="IPR036872">
    <property type="entry name" value="CH_dom_sf"/>
</dbReference>
<proteinExistence type="inferred from homology"/>
<feature type="repeat" description="Filamin" evidence="3">
    <location>
        <begin position="308"/>
        <end position="343"/>
    </location>
</feature>
<dbReference type="Gene3D" id="1.10.418.10">
    <property type="entry name" value="Calponin-like domain"/>
    <property type="match status" value="1"/>
</dbReference>
<dbReference type="SMART" id="SM00557">
    <property type="entry name" value="IG_FLMN"/>
    <property type="match status" value="2"/>
</dbReference>
<accession>R7U363</accession>
<reference evidence="6 8" key="2">
    <citation type="journal article" date="2013" name="Nature">
        <title>Insights into bilaterian evolution from three spiralian genomes.</title>
        <authorList>
            <person name="Simakov O."/>
            <person name="Marletaz F."/>
            <person name="Cho S.J."/>
            <person name="Edsinger-Gonzales E."/>
            <person name="Havlak P."/>
            <person name="Hellsten U."/>
            <person name="Kuo D.H."/>
            <person name="Larsson T."/>
            <person name="Lv J."/>
            <person name="Arendt D."/>
            <person name="Savage R."/>
            <person name="Osoegawa K."/>
            <person name="de Jong P."/>
            <person name="Grimwood J."/>
            <person name="Chapman J.A."/>
            <person name="Shapiro H."/>
            <person name="Aerts A."/>
            <person name="Otillar R.P."/>
            <person name="Terry A.Y."/>
            <person name="Boore J.L."/>
            <person name="Grigoriev I.V."/>
            <person name="Lindberg D.R."/>
            <person name="Seaver E.C."/>
            <person name="Weisblat D.A."/>
            <person name="Putnam N.H."/>
            <person name="Rokhsar D.S."/>
        </authorList>
    </citation>
    <scope>NUCLEOTIDE SEQUENCE</scope>
    <source>
        <strain evidence="6 8">I ESC-2004</strain>
    </source>
</reference>
<reference evidence="7" key="3">
    <citation type="submission" date="2015-06" db="UniProtKB">
        <authorList>
            <consortium name="EnsemblMetazoa"/>
        </authorList>
    </citation>
    <scope>IDENTIFICATION</scope>
</reference>
<feature type="domain" description="Calponin-homology (CH)" evidence="5">
    <location>
        <begin position="62"/>
        <end position="166"/>
    </location>
</feature>
<evidence type="ECO:0000259" key="5">
    <source>
        <dbReference type="PROSITE" id="PS50021"/>
    </source>
</evidence>
<evidence type="ECO:0000256" key="4">
    <source>
        <dbReference type="SAM" id="MobiDB-lite"/>
    </source>
</evidence>
<feature type="compositionally biased region" description="Basic and acidic residues" evidence="4">
    <location>
        <begin position="709"/>
        <end position="730"/>
    </location>
</feature>
<dbReference type="PROSITE" id="PS50021">
    <property type="entry name" value="CH"/>
    <property type="match status" value="1"/>
</dbReference>
<dbReference type="OMA" id="IPERCHA"/>
<dbReference type="PANTHER" id="PTHR38537">
    <property type="entry name" value="JITTERBUG, ISOFORM N"/>
    <property type="match status" value="1"/>
</dbReference>
<evidence type="ECO:0000313" key="7">
    <source>
        <dbReference type="EnsemblMetazoa" id="CapteP207778"/>
    </source>
</evidence>
<dbReference type="STRING" id="283909.R7U363"/>
<dbReference type="PROSITE" id="PS50194">
    <property type="entry name" value="FILAMIN_REPEAT"/>
    <property type="match status" value="2"/>
</dbReference>
<dbReference type="InterPro" id="IPR001298">
    <property type="entry name" value="Filamin/ABP280_rpt"/>
</dbReference>
<dbReference type="Pfam" id="PF00307">
    <property type="entry name" value="CH"/>
    <property type="match status" value="1"/>
</dbReference>
<gene>
    <name evidence="6" type="ORF">CAPTEDRAFT_207778</name>
</gene>
<dbReference type="Proteomes" id="UP000014760">
    <property type="component" value="Unassembled WGS sequence"/>
</dbReference>
<evidence type="ECO:0000313" key="6">
    <source>
        <dbReference type="EMBL" id="ELT98116.1"/>
    </source>
</evidence>
<dbReference type="InterPro" id="IPR014756">
    <property type="entry name" value="Ig_E-set"/>
</dbReference>
<dbReference type="Pfam" id="PF00630">
    <property type="entry name" value="Filamin"/>
    <property type="match status" value="2"/>
</dbReference>
<feature type="compositionally biased region" description="Polar residues" evidence="4">
    <location>
        <begin position="1260"/>
        <end position="1277"/>
    </location>
</feature>
<feature type="compositionally biased region" description="Polar residues" evidence="4">
    <location>
        <begin position="1317"/>
        <end position="1331"/>
    </location>
</feature>
<feature type="compositionally biased region" description="Pro residues" evidence="4">
    <location>
        <begin position="383"/>
        <end position="396"/>
    </location>
</feature>
<dbReference type="SMART" id="SM00033">
    <property type="entry name" value="CH"/>
    <property type="match status" value="1"/>
</dbReference>
<dbReference type="EnsemblMetazoa" id="CapteT207778">
    <property type="protein sequence ID" value="CapteP207778"/>
    <property type="gene ID" value="CapteG207778"/>
</dbReference>
<feature type="region of interest" description="Disordered" evidence="4">
    <location>
        <begin position="457"/>
        <end position="497"/>
    </location>
</feature>
<evidence type="ECO:0000256" key="2">
    <source>
        <dbReference type="ARBA" id="ARBA00022737"/>
    </source>
</evidence>
<reference evidence="8" key="1">
    <citation type="submission" date="2012-12" db="EMBL/GenBank/DDBJ databases">
        <authorList>
            <person name="Hellsten U."/>
            <person name="Grimwood J."/>
            <person name="Chapman J.A."/>
            <person name="Shapiro H."/>
            <person name="Aerts A."/>
            <person name="Otillar R.P."/>
            <person name="Terry A.Y."/>
            <person name="Boore J.L."/>
            <person name="Simakov O."/>
            <person name="Marletaz F."/>
            <person name="Cho S.-J."/>
            <person name="Edsinger-Gonzales E."/>
            <person name="Havlak P."/>
            <person name="Kuo D.-H."/>
            <person name="Larsson T."/>
            <person name="Lv J."/>
            <person name="Arendt D."/>
            <person name="Savage R."/>
            <person name="Osoegawa K."/>
            <person name="de Jong P."/>
            <person name="Lindberg D.R."/>
            <person name="Seaver E.C."/>
            <person name="Weisblat D.A."/>
            <person name="Putnam N.H."/>
            <person name="Grigoriev I.V."/>
            <person name="Rokhsar D.S."/>
        </authorList>
    </citation>
    <scope>NUCLEOTIDE SEQUENCE</scope>
    <source>
        <strain evidence="8">I ESC-2004</strain>
    </source>
</reference>
<feature type="repeat" description="Filamin" evidence="3">
    <location>
        <begin position="1430"/>
        <end position="1525"/>
    </location>
</feature>
<dbReference type="GO" id="GO:0030036">
    <property type="term" value="P:actin cytoskeleton organization"/>
    <property type="evidence" value="ECO:0007669"/>
    <property type="project" value="InterPro"/>
</dbReference>
<dbReference type="Gene3D" id="2.60.40.10">
    <property type="entry name" value="Immunoglobulins"/>
    <property type="match status" value="2"/>
</dbReference>
<organism evidence="6">
    <name type="scientific">Capitella teleta</name>
    <name type="common">Polychaete worm</name>
    <dbReference type="NCBI Taxonomy" id="283909"/>
    <lineage>
        <taxon>Eukaryota</taxon>
        <taxon>Metazoa</taxon>
        <taxon>Spiralia</taxon>
        <taxon>Lophotrochozoa</taxon>
        <taxon>Annelida</taxon>
        <taxon>Polychaeta</taxon>
        <taxon>Sedentaria</taxon>
        <taxon>Scolecida</taxon>
        <taxon>Capitellidae</taxon>
        <taxon>Capitella</taxon>
    </lineage>
</organism>